<evidence type="ECO:0000313" key="4">
    <source>
        <dbReference type="Proteomes" id="UP000799429"/>
    </source>
</evidence>
<evidence type="ECO:0008006" key="5">
    <source>
        <dbReference type="Google" id="ProtNLM"/>
    </source>
</evidence>
<comment type="caution">
    <text evidence="3">The sequence shown here is derived from an EMBL/GenBank/DDBJ whole genome shotgun (WGS) entry which is preliminary data.</text>
</comment>
<dbReference type="PANTHER" id="PTHR13134">
    <property type="entry name" value="TRAFFICKING PROTEIN PARTICLE COMPLEX SUBUNIT 13"/>
    <property type="match status" value="1"/>
</dbReference>
<dbReference type="AlphaFoldDB" id="A0A9P4SDF6"/>
<gene>
    <name evidence="3" type="ORF">M501DRAFT_1009944</name>
</gene>
<name>A0A9P4SDF6_9PEZI</name>
<evidence type="ECO:0000313" key="3">
    <source>
        <dbReference type="EMBL" id="KAF2840711.1"/>
    </source>
</evidence>
<dbReference type="InterPro" id="IPR055427">
    <property type="entry name" value="TRAPPC13_N"/>
</dbReference>
<dbReference type="Pfam" id="PF06159">
    <property type="entry name" value="TRAPPC13_N"/>
    <property type="match status" value="1"/>
</dbReference>
<feature type="domain" description="Trafficking protein particle complex subunit 13 middle" evidence="2">
    <location>
        <begin position="193"/>
        <end position="317"/>
    </location>
</feature>
<dbReference type="InterPro" id="IPR055429">
    <property type="entry name" value="TRAPPC13_M"/>
</dbReference>
<dbReference type="EMBL" id="MU006092">
    <property type="protein sequence ID" value="KAF2840711.1"/>
    <property type="molecule type" value="Genomic_DNA"/>
</dbReference>
<dbReference type="PANTHER" id="PTHR13134:SF3">
    <property type="entry name" value="TRAFFICKING PROTEIN PARTICLE COMPLEX SUBUNIT 13"/>
    <property type="match status" value="1"/>
</dbReference>
<dbReference type="Proteomes" id="UP000799429">
    <property type="component" value="Unassembled WGS sequence"/>
</dbReference>
<feature type="domain" description="Trafficking protein particle complex subunit 13 N-terminal" evidence="1">
    <location>
        <begin position="17"/>
        <end position="189"/>
    </location>
</feature>
<protein>
    <recommendedName>
        <fullName evidence="5">DUF974 domain-containing protein</fullName>
    </recommendedName>
</protein>
<dbReference type="Pfam" id="PF23647">
    <property type="entry name" value="TRAPPC13_M"/>
    <property type="match status" value="1"/>
</dbReference>
<organism evidence="3 4">
    <name type="scientific">Patellaria atrata CBS 101060</name>
    <dbReference type="NCBI Taxonomy" id="1346257"/>
    <lineage>
        <taxon>Eukaryota</taxon>
        <taxon>Fungi</taxon>
        <taxon>Dikarya</taxon>
        <taxon>Ascomycota</taxon>
        <taxon>Pezizomycotina</taxon>
        <taxon>Dothideomycetes</taxon>
        <taxon>Dothideomycetes incertae sedis</taxon>
        <taxon>Patellariales</taxon>
        <taxon>Patellariaceae</taxon>
        <taxon>Patellaria</taxon>
    </lineage>
</organism>
<dbReference type="OrthoDB" id="10250284at2759"/>
<dbReference type="GO" id="GO:1990072">
    <property type="term" value="C:TRAPPIII protein complex"/>
    <property type="evidence" value="ECO:0007669"/>
    <property type="project" value="TreeGrafter"/>
</dbReference>
<evidence type="ECO:0000259" key="2">
    <source>
        <dbReference type="Pfam" id="PF23647"/>
    </source>
</evidence>
<dbReference type="InterPro" id="IPR010378">
    <property type="entry name" value="TRAPPC13"/>
</dbReference>
<sequence length="322" mass="35434">MAHQRTHSTGENLKGPHAVSLKVLRLTTPTLGYQYPLPTSQLSEEWSISPKAALAYPGGDVKTPFIISPVFNLPESFGTAYVGETFSCTLCANNELLKSDETRILGGVKIVADMQTPSNPAGVPLDMGDSDYTTVDPGKSLQKIIHFRLKEDGSHLLAVTVTYMETQKNGQQAASGRVRTFRKLYQFVAEQLLSVRTKVGELPSKAGRECFAIEAQLENLAQHPLSLQAVTLNPRPPFKSVPLNWNLNPTDDSTSKASILSSRDVVQVAFYLQQEEGSTQEDFTRQPGENRIILGQLSMQWRSATGNKGSLDTPWLTSRQRS</sequence>
<accession>A0A9P4SDF6</accession>
<proteinExistence type="predicted"/>
<reference evidence="3" key="1">
    <citation type="journal article" date="2020" name="Stud. Mycol.">
        <title>101 Dothideomycetes genomes: a test case for predicting lifestyles and emergence of pathogens.</title>
        <authorList>
            <person name="Haridas S."/>
            <person name="Albert R."/>
            <person name="Binder M."/>
            <person name="Bloem J."/>
            <person name="Labutti K."/>
            <person name="Salamov A."/>
            <person name="Andreopoulos B."/>
            <person name="Baker S."/>
            <person name="Barry K."/>
            <person name="Bills G."/>
            <person name="Bluhm B."/>
            <person name="Cannon C."/>
            <person name="Castanera R."/>
            <person name="Culley D."/>
            <person name="Daum C."/>
            <person name="Ezra D."/>
            <person name="Gonzalez J."/>
            <person name="Henrissat B."/>
            <person name="Kuo A."/>
            <person name="Liang C."/>
            <person name="Lipzen A."/>
            <person name="Lutzoni F."/>
            <person name="Magnuson J."/>
            <person name="Mondo S."/>
            <person name="Nolan M."/>
            <person name="Ohm R."/>
            <person name="Pangilinan J."/>
            <person name="Park H.-J."/>
            <person name="Ramirez L."/>
            <person name="Alfaro M."/>
            <person name="Sun H."/>
            <person name="Tritt A."/>
            <person name="Yoshinaga Y."/>
            <person name="Zwiers L.-H."/>
            <person name="Turgeon B."/>
            <person name="Goodwin S."/>
            <person name="Spatafora J."/>
            <person name="Crous P."/>
            <person name="Grigoriev I."/>
        </authorList>
    </citation>
    <scope>NUCLEOTIDE SEQUENCE</scope>
    <source>
        <strain evidence="3">CBS 101060</strain>
    </source>
</reference>
<keyword evidence="4" id="KW-1185">Reference proteome</keyword>
<evidence type="ECO:0000259" key="1">
    <source>
        <dbReference type="Pfam" id="PF06159"/>
    </source>
</evidence>